<keyword evidence="7" id="KW-0539">Nucleus</keyword>
<keyword evidence="10" id="KW-1185">Reference proteome</keyword>
<evidence type="ECO:0000256" key="2">
    <source>
        <dbReference type="ARBA" id="ARBA00004123"/>
    </source>
</evidence>
<protein>
    <recommendedName>
        <fullName evidence="8">DDE Tnp4 domain-containing protein</fullName>
    </recommendedName>
</protein>
<dbReference type="InParanoid" id="A0A2J7PMU8"/>
<evidence type="ECO:0000256" key="6">
    <source>
        <dbReference type="ARBA" id="ARBA00022801"/>
    </source>
</evidence>
<dbReference type="GO" id="GO:0005634">
    <property type="term" value="C:nucleus"/>
    <property type="evidence" value="ECO:0007669"/>
    <property type="project" value="UniProtKB-SubCell"/>
</dbReference>
<accession>A0A2J7PMU8</accession>
<comment type="similarity">
    <text evidence="3">Belongs to the HARBI1 family.</text>
</comment>
<dbReference type="PANTHER" id="PTHR22930">
    <property type="match status" value="1"/>
</dbReference>
<evidence type="ECO:0000256" key="5">
    <source>
        <dbReference type="ARBA" id="ARBA00022723"/>
    </source>
</evidence>
<dbReference type="Pfam" id="PF13359">
    <property type="entry name" value="DDE_Tnp_4"/>
    <property type="match status" value="1"/>
</dbReference>
<evidence type="ECO:0000313" key="9">
    <source>
        <dbReference type="EMBL" id="PNF17663.1"/>
    </source>
</evidence>
<dbReference type="EMBL" id="NEVH01023960">
    <property type="protein sequence ID" value="PNF17663.1"/>
    <property type="molecule type" value="Genomic_DNA"/>
</dbReference>
<dbReference type="InterPro" id="IPR045249">
    <property type="entry name" value="HARBI1-like"/>
</dbReference>
<proteinExistence type="inferred from homology"/>
<name>A0A2J7PMU8_9NEOP</name>
<evidence type="ECO:0000256" key="7">
    <source>
        <dbReference type="ARBA" id="ARBA00023242"/>
    </source>
</evidence>
<comment type="subcellular location">
    <subcellularLocation>
        <location evidence="2">Nucleus</location>
    </subcellularLocation>
</comment>
<evidence type="ECO:0000259" key="8">
    <source>
        <dbReference type="Pfam" id="PF13359"/>
    </source>
</evidence>
<evidence type="ECO:0000256" key="4">
    <source>
        <dbReference type="ARBA" id="ARBA00022722"/>
    </source>
</evidence>
<comment type="cofactor">
    <cofactor evidence="1">
        <name>a divalent metal cation</name>
        <dbReference type="ChEBI" id="CHEBI:60240"/>
    </cofactor>
</comment>
<evidence type="ECO:0000256" key="3">
    <source>
        <dbReference type="ARBA" id="ARBA00006958"/>
    </source>
</evidence>
<keyword evidence="6" id="KW-0378">Hydrolase</keyword>
<dbReference type="PANTHER" id="PTHR22930:SF269">
    <property type="entry name" value="NUCLEASE HARBI1-LIKE PROTEIN"/>
    <property type="match status" value="1"/>
</dbReference>
<sequence length="385" mass="44479">MWLKLRRRKKRKWICDFNESCAQRGAYVLARDLLNDPVKFQSYYRMSPESYKELLQRVSPLLRKQDTNYRKAISADERLLITLRYLATGNSFRCLSFQFKRGETTIGKIVEDVCSAIWTVLQPEFMPVPSEELWRTISDRYLELWNIPNCTGSIDGKHIRIQCPNKSAYFSIVLLAVVDADGLFISIDVGDYGRNSDGGVLLNSAFGRNLQQGTLNIPDPKKLPADEDGCTPFPYFFVGDEAFPLQRHIMRPYPRRELTNERRSFNYRISRARKSVECAFGMLASKFRILEKAIACKPNKTDAIIRAICVLHNFIRLKDGLFNKQSLGEDDDDHDKGSCESVFQNLQPCCRRATTEAVEMRNHLCSYFMKQNVALHWQNKYTSAC</sequence>
<dbReference type="GO" id="GO:0046872">
    <property type="term" value="F:metal ion binding"/>
    <property type="evidence" value="ECO:0007669"/>
    <property type="project" value="UniProtKB-KW"/>
</dbReference>
<comment type="caution">
    <text evidence="9">The sequence shown here is derived from an EMBL/GenBank/DDBJ whole genome shotgun (WGS) entry which is preliminary data.</text>
</comment>
<dbReference type="STRING" id="105785.A0A2J7PMU8"/>
<dbReference type="OrthoDB" id="2570778at2759"/>
<dbReference type="InterPro" id="IPR027806">
    <property type="entry name" value="HARBI1_dom"/>
</dbReference>
<evidence type="ECO:0000256" key="1">
    <source>
        <dbReference type="ARBA" id="ARBA00001968"/>
    </source>
</evidence>
<feature type="domain" description="DDE Tnp4" evidence="8">
    <location>
        <begin position="154"/>
        <end position="313"/>
    </location>
</feature>
<keyword evidence="4" id="KW-0540">Nuclease</keyword>
<dbReference type="GO" id="GO:0016787">
    <property type="term" value="F:hydrolase activity"/>
    <property type="evidence" value="ECO:0007669"/>
    <property type="project" value="UniProtKB-KW"/>
</dbReference>
<dbReference type="AlphaFoldDB" id="A0A2J7PMU8"/>
<keyword evidence="5" id="KW-0479">Metal-binding</keyword>
<gene>
    <name evidence="9" type="ORF">B7P43_G07338</name>
</gene>
<dbReference type="GO" id="GO:0004518">
    <property type="term" value="F:nuclease activity"/>
    <property type="evidence" value="ECO:0007669"/>
    <property type="project" value="UniProtKB-KW"/>
</dbReference>
<reference evidence="9" key="1">
    <citation type="submission" date="2017-12" db="EMBL/GenBank/DDBJ databases">
        <title>Hemimetabolous genomes reveal molecular basis of termite eusociality.</title>
        <authorList>
            <person name="Harrison M.C."/>
            <person name="Jongepier E."/>
            <person name="Robertson H.M."/>
            <person name="Arning N."/>
            <person name="Bitard-Feildel T."/>
            <person name="Chao H."/>
            <person name="Childers C.P."/>
            <person name="Dinh H."/>
            <person name="Doddapaneni H."/>
            <person name="Dugan S."/>
            <person name="Gowin J."/>
            <person name="Greiner C."/>
            <person name="Han Y."/>
            <person name="Hu H."/>
            <person name="Hughes D.S.T."/>
            <person name="Huylmans A.-K."/>
            <person name="Kemena C."/>
            <person name="Kremer L.P.M."/>
            <person name="Lee S.L."/>
            <person name="Lopez-Ezquerra A."/>
            <person name="Mallet L."/>
            <person name="Monroy-Kuhn J.M."/>
            <person name="Moser A."/>
            <person name="Murali S.C."/>
            <person name="Muzny D.M."/>
            <person name="Otani S."/>
            <person name="Piulachs M.-D."/>
            <person name="Poelchau M."/>
            <person name="Qu J."/>
            <person name="Schaub F."/>
            <person name="Wada-Katsumata A."/>
            <person name="Worley K.C."/>
            <person name="Xie Q."/>
            <person name="Ylla G."/>
            <person name="Poulsen M."/>
            <person name="Gibbs R.A."/>
            <person name="Schal C."/>
            <person name="Richards S."/>
            <person name="Belles X."/>
            <person name="Korb J."/>
            <person name="Bornberg-Bauer E."/>
        </authorList>
    </citation>
    <scope>NUCLEOTIDE SEQUENCE [LARGE SCALE GENOMIC DNA]</scope>
    <source>
        <tissue evidence="9">Whole body</tissue>
    </source>
</reference>
<evidence type="ECO:0000313" key="10">
    <source>
        <dbReference type="Proteomes" id="UP000235965"/>
    </source>
</evidence>
<dbReference type="Proteomes" id="UP000235965">
    <property type="component" value="Unassembled WGS sequence"/>
</dbReference>
<organism evidence="9 10">
    <name type="scientific">Cryptotermes secundus</name>
    <dbReference type="NCBI Taxonomy" id="105785"/>
    <lineage>
        <taxon>Eukaryota</taxon>
        <taxon>Metazoa</taxon>
        <taxon>Ecdysozoa</taxon>
        <taxon>Arthropoda</taxon>
        <taxon>Hexapoda</taxon>
        <taxon>Insecta</taxon>
        <taxon>Pterygota</taxon>
        <taxon>Neoptera</taxon>
        <taxon>Polyneoptera</taxon>
        <taxon>Dictyoptera</taxon>
        <taxon>Blattodea</taxon>
        <taxon>Blattoidea</taxon>
        <taxon>Termitoidae</taxon>
        <taxon>Kalotermitidae</taxon>
        <taxon>Cryptotermitinae</taxon>
        <taxon>Cryptotermes</taxon>
    </lineage>
</organism>